<dbReference type="EMBL" id="VSSQ01057939">
    <property type="protein sequence ID" value="MPN11700.1"/>
    <property type="molecule type" value="Genomic_DNA"/>
</dbReference>
<protein>
    <submittedName>
        <fullName evidence="1">Uncharacterized protein</fullName>
    </submittedName>
</protein>
<name>A0A645FCQ3_9ZZZZ</name>
<reference evidence="1" key="1">
    <citation type="submission" date="2019-08" db="EMBL/GenBank/DDBJ databases">
        <authorList>
            <person name="Kucharzyk K."/>
            <person name="Murdoch R.W."/>
            <person name="Higgins S."/>
            <person name="Loffler F."/>
        </authorList>
    </citation>
    <scope>NUCLEOTIDE SEQUENCE</scope>
</reference>
<proteinExistence type="predicted"/>
<dbReference type="AlphaFoldDB" id="A0A645FCQ3"/>
<sequence>MRCLDPVRHAMTPHGGLKRAAFLPSAIRLWRCQAVVEPHAYVVMNDASLLQLSDPHVTHFFLTGAAVMPLAQRIQKAADVLWPPLAFFGVICQREHPDALIFLAQVVQGFGRDTDALLHAGNAGLLVVNLYAFGSQEINSRKT</sequence>
<gene>
    <name evidence="1" type="ORF">SDC9_159007</name>
</gene>
<comment type="caution">
    <text evidence="1">The sequence shown here is derived from an EMBL/GenBank/DDBJ whole genome shotgun (WGS) entry which is preliminary data.</text>
</comment>
<organism evidence="1">
    <name type="scientific">bioreactor metagenome</name>
    <dbReference type="NCBI Taxonomy" id="1076179"/>
    <lineage>
        <taxon>unclassified sequences</taxon>
        <taxon>metagenomes</taxon>
        <taxon>ecological metagenomes</taxon>
    </lineage>
</organism>
<evidence type="ECO:0000313" key="1">
    <source>
        <dbReference type="EMBL" id="MPN11700.1"/>
    </source>
</evidence>
<accession>A0A645FCQ3</accession>